<proteinExistence type="predicted"/>
<protein>
    <submittedName>
        <fullName evidence="1">Uncharacterized protein</fullName>
    </submittedName>
</protein>
<accession>A0A5C2S8N4</accession>
<evidence type="ECO:0000313" key="2">
    <source>
        <dbReference type="Proteomes" id="UP000313359"/>
    </source>
</evidence>
<keyword evidence="2" id="KW-1185">Reference proteome</keyword>
<name>A0A5C2S8N4_9APHY</name>
<reference evidence="1" key="1">
    <citation type="journal article" date="2018" name="Genome Biol. Evol.">
        <title>Genomics and development of Lentinus tigrinus, a white-rot wood-decaying mushroom with dimorphic fruiting bodies.</title>
        <authorList>
            <person name="Wu B."/>
            <person name="Xu Z."/>
            <person name="Knudson A."/>
            <person name="Carlson A."/>
            <person name="Chen N."/>
            <person name="Kovaka S."/>
            <person name="LaButti K."/>
            <person name="Lipzen A."/>
            <person name="Pennachio C."/>
            <person name="Riley R."/>
            <person name="Schakwitz W."/>
            <person name="Umezawa K."/>
            <person name="Ohm R.A."/>
            <person name="Grigoriev I.V."/>
            <person name="Nagy L.G."/>
            <person name="Gibbons J."/>
            <person name="Hibbett D."/>
        </authorList>
    </citation>
    <scope>NUCLEOTIDE SEQUENCE [LARGE SCALE GENOMIC DNA]</scope>
    <source>
        <strain evidence="1">ALCF2SS1-6</strain>
    </source>
</reference>
<gene>
    <name evidence="1" type="ORF">L227DRAFT_96439</name>
</gene>
<evidence type="ECO:0000313" key="1">
    <source>
        <dbReference type="EMBL" id="RPD60245.1"/>
    </source>
</evidence>
<dbReference type="AlphaFoldDB" id="A0A5C2S8N4"/>
<sequence>MGGRDVDFQLPQHHLAASRSPCALTAPGLCTALSGTRSTSTASLSSHHASHPSSQHSLLVRRRAWRTLLEASHTLARHVYPPRNEMNGHRRLDVGPPRAKMHAARSRSSSLQVYKIFALHCALWHKHDRPLLAVKDTTQTGGQFGWPIGVAQWCNEYKLYRTPGACHRSSL</sequence>
<dbReference type="EMBL" id="ML122266">
    <property type="protein sequence ID" value="RPD60245.1"/>
    <property type="molecule type" value="Genomic_DNA"/>
</dbReference>
<organism evidence="1 2">
    <name type="scientific">Lentinus tigrinus ALCF2SS1-6</name>
    <dbReference type="NCBI Taxonomy" id="1328759"/>
    <lineage>
        <taxon>Eukaryota</taxon>
        <taxon>Fungi</taxon>
        <taxon>Dikarya</taxon>
        <taxon>Basidiomycota</taxon>
        <taxon>Agaricomycotina</taxon>
        <taxon>Agaricomycetes</taxon>
        <taxon>Polyporales</taxon>
        <taxon>Polyporaceae</taxon>
        <taxon>Lentinus</taxon>
    </lineage>
</organism>
<dbReference type="Proteomes" id="UP000313359">
    <property type="component" value="Unassembled WGS sequence"/>
</dbReference>